<dbReference type="RefSeq" id="XP_034012779.1">
    <property type="nucleotide sequence ID" value="XM_034155006.1"/>
</dbReference>
<dbReference type="Pfam" id="PF04046">
    <property type="entry name" value="PSP"/>
    <property type="match status" value="1"/>
</dbReference>
<dbReference type="Pfam" id="PF04037">
    <property type="entry name" value="DUF382"/>
    <property type="match status" value="1"/>
</dbReference>
<feature type="region of interest" description="Disordered" evidence="1">
    <location>
        <begin position="426"/>
        <end position="456"/>
    </location>
</feature>
<evidence type="ECO:0000313" key="4">
    <source>
        <dbReference type="Proteomes" id="UP000449547"/>
    </source>
</evidence>
<feature type="region of interest" description="Disordered" evidence="1">
    <location>
        <begin position="1"/>
        <end position="62"/>
    </location>
</feature>
<dbReference type="GeneID" id="54781014"/>
<feature type="compositionally biased region" description="Low complexity" evidence="1">
    <location>
        <begin position="37"/>
        <end position="50"/>
    </location>
</feature>
<evidence type="ECO:0000313" key="3">
    <source>
        <dbReference type="EMBL" id="KAA8903477.1"/>
    </source>
</evidence>
<dbReference type="OMA" id="IEWFDCD"/>
<dbReference type="GO" id="GO:0005634">
    <property type="term" value="C:nucleus"/>
    <property type="evidence" value="ECO:0007669"/>
    <property type="project" value="InterPro"/>
</dbReference>
<protein>
    <recommendedName>
        <fullName evidence="2">PSP proline-rich domain-containing protein</fullName>
    </recommendedName>
</protein>
<feature type="region of interest" description="Disordered" evidence="1">
    <location>
        <begin position="353"/>
        <end position="414"/>
    </location>
</feature>
<sequence length="456" mass="52001">MGPKRSKNAYRRAQAKKRKLEATSVPTKDTKQTPVEAISAESAQSDAASSKPSEPLESLAIDEDELYEQFAGVFKRFKPAETSQAMVVREEPEETSSADDTNDHQEDKQIEEEPTKLSKRQQRKQNRVSLADLKLSTRFPQLVEATDADAPDPYLSVKFKTLPNAVPVPSHWKSRKGFLTRKGIDRMPFKLPQYIADTGIMEMRHDPSESTLKQQQRSRVQVKLGRLDIDYNKLHDAFFKFQFESPPRLYKFGDVYSDTRDESTLSDATIQTFRPGVVNSELRKALGMPENDMSLPPPWISVMRQIGKPPAYAYHQIPGIDGEYNNRGYQERQKKGKLGNYGEKWGVLALVESSEDEDDDESEDEQEEEEDENGQESNDKNNSKPDTKVNAEPVERVEITSMDARPNADSNKSFYTVVNEKKSLTEVLREQTVEHQQSEPKPEKKKPKSDITDFKF</sequence>
<dbReference type="AlphaFoldDB" id="A0A642US19"/>
<dbReference type="EMBL" id="SWFT01000067">
    <property type="protein sequence ID" value="KAA8903477.1"/>
    <property type="molecule type" value="Genomic_DNA"/>
</dbReference>
<dbReference type="VEuPathDB" id="FungiDB:DIURU_002363"/>
<dbReference type="InterPro" id="IPR007180">
    <property type="entry name" value="DUF382"/>
</dbReference>
<proteinExistence type="predicted"/>
<gene>
    <name evidence="3" type="ORF">DIURU_002363</name>
</gene>
<keyword evidence="4" id="KW-1185">Reference proteome</keyword>
<feature type="compositionally biased region" description="Basic and acidic residues" evidence="1">
    <location>
        <begin position="101"/>
        <end position="116"/>
    </location>
</feature>
<dbReference type="PANTHER" id="PTHR12785">
    <property type="entry name" value="SPLICING FACTOR 3B"/>
    <property type="match status" value="1"/>
</dbReference>
<feature type="compositionally biased region" description="Basic residues" evidence="1">
    <location>
        <begin position="1"/>
        <end position="19"/>
    </location>
</feature>
<feature type="compositionally biased region" description="Basic and acidic residues" evidence="1">
    <location>
        <begin position="377"/>
        <end position="398"/>
    </location>
</feature>
<evidence type="ECO:0000259" key="2">
    <source>
        <dbReference type="SMART" id="SM00581"/>
    </source>
</evidence>
<comment type="caution">
    <text evidence="3">The sequence shown here is derived from an EMBL/GenBank/DDBJ whole genome shotgun (WGS) entry which is preliminary data.</text>
</comment>
<dbReference type="InterPro" id="IPR052584">
    <property type="entry name" value="U2_snRNP_Complex_Component"/>
</dbReference>
<name>A0A642US19_DIURU</name>
<feature type="compositionally biased region" description="Basic residues" evidence="1">
    <location>
        <begin position="117"/>
        <end position="126"/>
    </location>
</feature>
<feature type="compositionally biased region" description="Acidic residues" evidence="1">
    <location>
        <begin position="353"/>
        <end position="374"/>
    </location>
</feature>
<organism evidence="3 4">
    <name type="scientific">Diutina rugosa</name>
    <name type="common">Yeast</name>
    <name type="synonym">Candida rugosa</name>
    <dbReference type="NCBI Taxonomy" id="5481"/>
    <lineage>
        <taxon>Eukaryota</taxon>
        <taxon>Fungi</taxon>
        <taxon>Dikarya</taxon>
        <taxon>Ascomycota</taxon>
        <taxon>Saccharomycotina</taxon>
        <taxon>Pichiomycetes</taxon>
        <taxon>Debaryomycetaceae</taxon>
        <taxon>Diutina</taxon>
    </lineage>
</organism>
<feature type="domain" description="PSP proline-rich" evidence="2">
    <location>
        <begin position="270"/>
        <end position="326"/>
    </location>
</feature>
<evidence type="ECO:0000256" key="1">
    <source>
        <dbReference type="SAM" id="MobiDB-lite"/>
    </source>
</evidence>
<accession>A0A642US19</accession>
<dbReference type="SMART" id="SM00581">
    <property type="entry name" value="PSP"/>
    <property type="match status" value="1"/>
</dbReference>
<reference evidence="3 4" key="1">
    <citation type="submission" date="2019-07" db="EMBL/GenBank/DDBJ databases">
        <title>Genome assembly of two rare yeast pathogens: Diutina rugosa and Trichomonascus ciferrii.</title>
        <authorList>
            <person name="Mixao V."/>
            <person name="Saus E."/>
            <person name="Hansen A."/>
            <person name="Lass-Flor C."/>
            <person name="Gabaldon T."/>
        </authorList>
    </citation>
    <scope>NUCLEOTIDE SEQUENCE [LARGE SCALE GENOMIC DNA]</scope>
    <source>
        <strain evidence="3 4">CBS 613</strain>
    </source>
</reference>
<feature type="region of interest" description="Disordered" evidence="1">
    <location>
        <begin position="81"/>
        <end position="128"/>
    </location>
</feature>
<dbReference type="InterPro" id="IPR006568">
    <property type="entry name" value="PSP_pro-rich"/>
</dbReference>
<dbReference type="Proteomes" id="UP000449547">
    <property type="component" value="Unassembled WGS sequence"/>
</dbReference>
<dbReference type="PANTHER" id="PTHR12785:SF6">
    <property type="entry name" value="SPLICING FACTOR 3B SUBUNIT 2"/>
    <property type="match status" value="1"/>
</dbReference>
<dbReference type="OrthoDB" id="10260794at2759"/>